<comment type="catalytic activity">
    <reaction evidence="6 7">
        <text>Hydrolyzes the peptide bond -P2-(S-farnesyl or geranylgeranyl)C-P1'-P2'-P3'-COOH where P1' and P2' are amino acids with aliphatic side chains and P3' is any C-terminal residue.</text>
        <dbReference type="EC" id="3.4.24.84"/>
    </reaction>
</comment>
<gene>
    <name evidence="10" type="ORF">OEZ85_012796</name>
</gene>
<keyword evidence="7" id="KW-0472">Membrane</keyword>
<dbReference type="EC" id="3.4.24.84" evidence="7"/>
<dbReference type="InterPro" id="IPR032456">
    <property type="entry name" value="Peptidase_M48_N"/>
</dbReference>
<evidence type="ECO:0000256" key="5">
    <source>
        <dbReference type="ARBA" id="ARBA00023049"/>
    </source>
</evidence>
<keyword evidence="7" id="KW-1133">Transmembrane helix</keyword>
<feature type="domain" description="CAAX prenyl protease 1 N-terminal" evidence="9">
    <location>
        <begin position="42"/>
        <end position="227"/>
    </location>
</feature>
<protein>
    <recommendedName>
        <fullName evidence="7">CAAX prenyl protease</fullName>
        <ecNumber evidence="7">3.4.24.84</ecNumber>
    </recommendedName>
</protein>
<reference evidence="10 11" key="1">
    <citation type="submission" date="2023-05" db="EMBL/GenBank/DDBJ databases">
        <title>A 100% complete, gapless, phased diploid assembly of the Scenedesmus obliquus UTEX 3031 genome.</title>
        <authorList>
            <person name="Biondi T.C."/>
            <person name="Hanschen E.R."/>
            <person name="Kwon T."/>
            <person name="Eng W."/>
            <person name="Kruse C.P.S."/>
            <person name="Koehler S.I."/>
            <person name="Kunde Y."/>
            <person name="Gleasner C.D."/>
            <person name="You Mak K.T."/>
            <person name="Polle J."/>
            <person name="Hovde B.T."/>
            <person name="Starkenburg S.R."/>
        </authorList>
    </citation>
    <scope>NUCLEOTIDE SEQUENCE [LARGE SCALE GENOMIC DNA]</scope>
    <source>
        <strain evidence="10 11">DOE0152z</strain>
    </source>
</reference>
<evidence type="ECO:0000313" key="11">
    <source>
        <dbReference type="Proteomes" id="UP001244341"/>
    </source>
</evidence>
<keyword evidence="4 7" id="KW-0862">Zinc</keyword>
<feature type="transmembrane region" description="Helical" evidence="7">
    <location>
        <begin position="83"/>
        <end position="102"/>
    </location>
</feature>
<keyword evidence="5 7" id="KW-0482">Metalloprotease</keyword>
<keyword evidence="11" id="KW-1185">Reference proteome</keyword>
<comment type="function">
    <text evidence="7">Proteolytically removes the C-terminal three residues of farnesylated proteins.</text>
</comment>
<keyword evidence="3 7" id="KW-0378">Hydrolase</keyword>
<dbReference type="Pfam" id="PF16491">
    <property type="entry name" value="Peptidase_M48_N"/>
    <property type="match status" value="1"/>
</dbReference>
<dbReference type="Gene3D" id="3.30.2010.10">
    <property type="entry name" value="Metalloproteases ('zincins'), catalytic domain"/>
    <property type="match status" value="1"/>
</dbReference>
<evidence type="ECO:0000259" key="8">
    <source>
        <dbReference type="Pfam" id="PF01435"/>
    </source>
</evidence>
<dbReference type="PANTHER" id="PTHR10120">
    <property type="entry name" value="CAAX PRENYL PROTEASE 1"/>
    <property type="match status" value="1"/>
</dbReference>
<keyword evidence="7" id="KW-0256">Endoplasmic reticulum</keyword>
<evidence type="ECO:0000256" key="6">
    <source>
        <dbReference type="ARBA" id="ARBA00044456"/>
    </source>
</evidence>
<dbReference type="InterPro" id="IPR027057">
    <property type="entry name" value="CAXX_Prtase_1"/>
</dbReference>
<dbReference type="InterPro" id="IPR001915">
    <property type="entry name" value="Peptidase_M48"/>
</dbReference>
<keyword evidence="7" id="KW-0812">Transmembrane</keyword>
<comment type="cofactor">
    <cofactor evidence="7">
        <name>Zn(2+)</name>
        <dbReference type="ChEBI" id="CHEBI:29105"/>
    </cofactor>
    <text evidence="7">Binds 1 zinc ion per subunit.</text>
</comment>
<name>A0ABY8U6L6_TETOB</name>
<dbReference type="CDD" id="cd07343">
    <property type="entry name" value="M48A_Zmpste24p_like"/>
    <property type="match status" value="1"/>
</dbReference>
<dbReference type="EMBL" id="CP126214">
    <property type="protein sequence ID" value="WIA16071.1"/>
    <property type="molecule type" value="Genomic_DNA"/>
</dbReference>
<evidence type="ECO:0000256" key="2">
    <source>
        <dbReference type="ARBA" id="ARBA00022723"/>
    </source>
</evidence>
<accession>A0ABY8U6L6</accession>
<proteinExistence type="inferred from homology"/>
<feature type="transmembrane region" description="Helical" evidence="7">
    <location>
        <begin position="169"/>
        <end position="190"/>
    </location>
</feature>
<evidence type="ECO:0000256" key="7">
    <source>
        <dbReference type="RuleBase" id="RU366005"/>
    </source>
</evidence>
<keyword evidence="1 7" id="KW-0645">Protease</keyword>
<feature type="transmembrane region" description="Helical" evidence="7">
    <location>
        <begin position="20"/>
        <end position="38"/>
    </location>
</feature>
<evidence type="ECO:0000256" key="1">
    <source>
        <dbReference type="ARBA" id="ARBA00022670"/>
    </source>
</evidence>
<comment type="similarity">
    <text evidence="7">Belongs to the peptidase M48A family.</text>
</comment>
<feature type="transmembrane region" description="Helical" evidence="7">
    <location>
        <begin position="202"/>
        <end position="225"/>
    </location>
</feature>
<dbReference type="Pfam" id="PF01435">
    <property type="entry name" value="Peptidase_M48"/>
    <property type="match status" value="1"/>
</dbReference>
<feature type="transmembrane region" description="Helical" evidence="7">
    <location>
        <begin position="312"/>
        <end position="329"/>
    </location>
</feature>
<keyword evidence="2 7" id="KW-0479">Metal-binding</keyword>
<sequence length="441" mass="50012">MAVDLSSLLGSSSSMPELPWLQLVLTFIVVVNILHTYLDMRQLKAIKLPDPPASLKGLFTRKLYDEAQAYSVDKWWFGFWHGIYNLVETVLWLQLRIVPWLWYSLPSWLPQPLAAIVEDNEIVHTVAFMLASSLINLVLSLPWTLYSTFVIEQRHGFNKQTLGLFFSDLVKSCVLGAVFIPPLVAAFTYILQRAGPWVPLQLWAFVLGVSLFFLTIYPVVIAPLFNKYELLPQGSLRDKIEALAGSLSFPLKKLYTMDGSKRSGHSNAYMYGFFNNKRIVLFDTLIKECSEEQVVAVLAHELGHWKLRHTPINFVMSQFITLANFLLFAGMRTAPGLFESFGFDKSRPAFIAFVLFQFVVAPVDEVIGFITNVVSRRFEYQADGFAVQQGKGKELREALLKLEETNKASLNVDPLYSAYHHSHPHITERLAAIDTALKKGQ</sequence>
<feature type="transmembrane region" description="Helical" evidence="7">
    <location>
        <begin position="349"/>
        <end position="370"/>
    </location>
</feature>
<feature type="domain" description="Peptidase M48" evidence="8">
    <location>
        <begin position="232"/>
        <end position="435"/>
    </location>
</feature>
<evidence type="ECO:0000259" key="9">
    <source>
        <dbReference type="Pfam" id="PF16491"/>
    </source>
</evidence>
<feature type="transmembrane region" description="Helical" evidence="7">
    <location>
        <begin position="122"/>
        <end position="149"/>
    </location>
</feature>
<evidence type="ECO:0000256" key="3">
    <source>
        <dbReference type="ARBA" id="ARBA00022801"/>
    </source>
</evidence>
<comment type="subcellular location">
    <subcellularLocation>
        <location evidence="7">Endoplasmic reticulum membrane</location>
        <topology evidence="7">Multi-pass membrane protein</topology>
    </subcellularLocation>
</comment>
<dbReference type="Proteomes" id="UP001244341">
    <property type="component" value="Chromosome 7b"/>
</dbReference>
<evidence type="ECO:0000313" key="10">
    <source>
        <dbReference type="EMBL" id="WIA16071.1"/>
    </source>
</evidence>
<evidence type="ECO:0000256" key="4">
    <source>
        <dbReference type="ARBA" id="ARBA00022833"/>
    </source>
</evidence>
<organism evidence="10 11">
    <name type="scientific">Tetradesmus obliquus</name>
    <name type="common">Green alga</name>
    <name type="synonym">Acutodesmus obliquus</name>
    <dbReference type="NCBI Taxonomy" id="3088"/>
    <lineage>
        <taxon>Eukaryota</taxon>
        <taxon>Viridiplantae</taxon>
        <taxon>Chlorophyta</taxon>
        <taxon>core chlorophytes</taxon>
        <taxon>Chlorophyceae</taxon>
        <taxon>CS clade</taxon>
        <taxon>Sphaeropleales</taxon>
        <taxon>Scenedesmaceae</taxon>
        <taxon>Tetradesmus</taxon>
    </lineage>
</organism>